<dbReference type="AlphaFoldDB" id="A0A6A6A2T5"/>
<dbReference type="GeneID" id="54402391"/>
<evidence type="ECO:0000313" key="1">
    <source>
        <dbReference type="EMBL" id="KAF2125048.1"/>
    </source>
</evidence>
<accession>A0A6A6A2T5</accession>
<keyword evidence="2" id="KW-1185">Reference proteome</keyword>
<protein>
    <submittedName>
        <fullName evidence="1">Uncharacterized protein</fullName>
    </submittedName>
</protein>
<proteinExistence type="predicted"/>
<organism evidence="1 2">
    <name type="scientific">Dothidotthia symphoricarpi CBS 119687</name>
    <dbReference type="NCBI Taxonomy" id="1392245"/>
    <lineage>
        <taxon>Eukaryota</taxon>
        <taxon>Fungi</taxon>
        <taxon>Dikarya</taxon>
        <taxon>Ascomycota</taxon>
        <taxon>Pezizomycotina</taxon>
        <taxon>Dothideomycetes</taxon>
        <taxon>Pleosporomycetidae</taxon>
        <taxon>Pleosporales</taxon>
        <taxon>Dothidotthiaceae</taxon>
        <taxon>Dothidotthia</taxon>
    </lineage>
</organism>
<gene>
    <name evidence="1" type="ORF">P153DRAFT_118683</name>
</gene>
<evidence type="ECO:0000313" key="2">
    <source>
        <dbReference type="Proteomes" id="UP000799771"/>
    </source>
</evidence>
<dbReference type="EMBL" id="ML977517">
    <property type="protein sequence ID" value="KAF2125048.1"/>
    <property type="molecule type" value="Genomic_DNA"/>
</dbReference>
<dbReference type="RefSeq" id="XP_033519441.1">
    <property type="nucleotide sequence ID" value="XM_033661959.1"/>
</dbReference>
<reference evidence="1" key="1">
    <citation type="journal article" date="2020" name="Stud. Mycol.">
        <title>101 Dothideomycetes genomes: a test case for predicting lifestyles and emergence of pathogens.</title>
        <authorList>
            <person name="Haridas S."/>
            <person name="Albert R."/>
            <person name="Binder M."/>
            <person name="Bloem J."/>
            <person name="Labutti K."/>
            <person name="Salamov A."/>
            <person name="Andreopoulos B."/>
            <person name="Baker S."/>
            <person name="Barry K."/>
            <person name="Bills G."/>
            <person name="Bluhm B."/>
            <person name="Cannon C."/>
            <person name="Castanera R."/>
            <person name="Culley D."/>
            <person name="Daum C."/>
            <person name="Ezra D."/>
            <person name="Gonzalez J."/>
            <person name="Henrissat B."/>
            <person name="Kuo A."/>
            <person name="Liang C."/>
            <person name="Lipzen A."/>
            <person name="Lutzoni F."/>
            <person name="Magnuson J."/>
            <person name="Mondo S."/>
            <person name="Nolan M."/>
            <person name="Ohm R."/>
            <person name="Pangilinan J."/>
            <person name="Park H.-J."/>
            <person name="Ramirez L."/>
            <person name="Alfaro M."/>
            <person name="Sun H."/>
            <person name="Tritt A."/>
            <person name="Yoshinaga Y."/>
            <person name="Zwiers L.-H."/>
            <person name="Turgeon B."/>
            <person name="Goodwin S."/>
            <person name="Spatafora J."/>
            <person name="Crous P."/>
            <person name="Grigoriev I."/>
        </authorList>
    </citation>
    <scope>NUCLEOTIDE SEQUENCE</scope>
    <source>
        <strain evidence="1">CBS 119687</strain>
    </source>
</reference>
<dbReference type="Proteomes" id="UP000799771">
    <property type="component" value="Unassembled WGS sequence"/>
</dbReference>
<name>A0A6A6A2T5_9PLEO</name>
<sequence>MLALIRASLLHPLFSSSTSSIPIRFPCIDPDLSFLRRPVHFIVLSCKPRYPIRQSRSQRLRDFQILLSLCNTSESKTLNGIQGTVHISTTLRTAKVNFDIIGSNNSKDYLSTCTLLRAPILNVGIVSISPVLGSRRPLSTRSAYPITVRIAEDSTTGQHPRQNSHDRESFNATSFLLEVCRTTFAATTYTPPASQ</sequence>